<reference evidence="2 3" key="1">
    <citation type="submission" date="2009-01" db="EMBL/GenBank/DDBJ databases">
        <title>Complete sequence of chromosome of Methylobacterium nodulans ORS 2060.</title>
        <authorList>
            <consortium name="US DOE Joint Genome Institute"/>
            <person name="Lucas S."/>
            <person name="Copeland A."/>
            <person name="Lapidus A."/>
            <person name="Glavina del Rio T."/>
            <person name="Dalin E."/>
            <person name="Tice H."/>
            <person name="Bruce D."/>
            <person name="Goodwin L."/>
            <person name="Pitluck S."/>
            <person name="Sims D."/>
            <person name="Brettin T."/>
            <person name="Detter J.C."/>
            <person name="Han C."/>
            <person name="Larimer F."/>
            <person name="Land M."/>
            <person name="Hauser L."/>
            <person name="Kyrpides N."/>
            <person name="Ivanova N."/>
            <person name="Marx C.J."/>
            <person name="Richardson P."/>
        </authorList>
    </citation>
    <scope>NUCLEOTIDE SEQUENCE [LARGE SCALE GENOMIC DNA]</scope>
    <source>
        <strain evidence="3">LMG 21967 / CNCM I-2342 / ORS 2060</strain>
    </source>
</reference>
<dbReference type="RefSeq" id="WP_015932227.1">
    <property type="nucleotide sequence ID" value="NC_011894.1"/>
</dbReference>
<dbReference type="KEGG" id="mno:Mnod_5799"/>
<evidence type="ECO:0000313" key="2">
    <source>
        <dbReference type="EMBL" id="ACL60628.1"/>
    </source>
</evidence>
<dbReference type="HOGENOM" id="CLU_3100719_0_0_5"/>
<organism evidence="2 3">
    <name type="scientific">Methylobacterium nodulans (strain LMG 21967 / CNCM I-2342 / ORS 2060)</name>
    <dbReference type="NCBI Taxonomy" id="460265"/>
    <lineage>
        <taxon>Bacteria</taxon>
        <taxon>Pseudomonadati</taxon>
        <taxon>Pseudomonadota</taxon>
        <taxon>Alphaproteobacteria</taxon>
        <taxon>Hyphomicrobiales</taxon>
        <taxon>Methylobacteriaceae</taxon>
        <taxon>Methylobacterium</taxon>
    </lineage>
</organism>
<dbReference type="Proteomes" id="UP000008207">
    <property type="component" value="Chromosome"/>
</dbReference>
<keyword evidence="1" id="KW-0812">Transmembrane</keyword>
<feature type="transmembrane region" description="Helical" evidence="1">
    <location>
        <begin position="6"/>
        <end position="27"/>
    </location>
</feature>
<protein>
    <submittedName>
        <fullName evidence="2">Uncharacterized protein</fullName>
    </submittedName>
</protein>
<keyword evidence="1" id="KW-0472">Membrane</keyword>
<proteinExistence type="predicted"/>
<evidence type="ECO:0000256" key="1">
    <source>
        <dbReference type="SAM" id="Phobius"/>
    </source>
</evidence>
<dbReference type="EMBL" id="CP001349">
    <property type="protein sequence ID" value="ACL60628.1"/>
    <property type="molecule type" value="Genomic_DNA"/>
</dbReference>
<name>B8IRS8_METNO</name>
<keyword evidence="3" id="KW-1185">Reference proteome</keyword>
<evidence type="ECO:0000313" key="3">
    <source>
        <dbReference type="Proteomes" id="UP000008207"/>
    </source>
</evidence>
<dbReference type="AlphaFoldDB" id="B8IRS8"/>
<accession>B8IRS8</accession>
<keyword evidence="1" id="KW-1133">Transmembrane helix</keyword>
<dbReference type="STRING" id="460265.Mnod_5799"/>
<gene>
    <name evidence="2" type="ordered locus">Mnod_5799</name>
</gene>
<sequence length="52" mass="5549">MSADRLTFLELLAIGAAVFELLVATVWRMPAAVMADIAGFFGPRPAFSFMGA</sequence>